<dbReference type="Pfam" id="PF00060">
    <property type="entry name" value="Lig_chan"/>
    <property type="match status" value="1"/>
</dbReference>
<sequence>MWIRNLAFIFLLSHLSLCMETVHKVGILGHRDISRNNIQSFLSEIKPYHKVDLVRLAEHQPEMTFDNIQNASRFISKQNITAVIGAYSETYVYATCFERVPYIVTSGVPHDVVESPFLLNIQPGIPTFALAINDIITYFGWRRVAVIYDWKEDILPLHMFRPPMMSLLIDRHPTDLKAYNIRHNTSASYVREILKDVRNRYINRIIVICSPTNTNIVLTQALYLSLLARPYSWLIANVGYDAAALDDYLDSRANLTSLLLMTNGSPDDCALQTVKASLSNAVLHDAFKVYLNIIEKHINKSRLQLRKALRKNELDMNNIRVDGCTGKLSFSKMGVRNETYLQLKSLATNKNGTTHLFQFGTWRSGKDKIYDRIQPSLTYKSMMQKDEVDVFGDERVRVTTILEAPFVQWKNDSGFGNKTTDIGDQLEGFLISIFEKLAEDLGFSFNISLVPDGKYGSYKGKTRGWTGMVRQLLDDKADLALAPFQITPSRSRVVDFPKPFMTKGTSLVVRKPERSVSPFQFLMPLSHVVWITIFVAYVFTALMLFGVSRVNCDKHERRLNNFRESFWYIWGTLLRGNLQQSPTGISSRIVSSTWWFFSLIVISVYTANLAAFLTISNAHMPITSAADLPKQSDYNYGTVEGSQIENFFSQTNISHYQAMYAHMKITEGAIVRRVEDGFRKVRAEKYAFLWDSPIIRHAISSDCSLMEIGSPFDLKGYGMAAQKNSPFTEKLSLGILKLNDNGVLYKLEGKWFGIPTCPDPRSSAKSQEIKMGVASGMFYVLAGGVVLACIVFVIEWVHHRRFKDKTTANKHEQNNRLDENNLHNHVDRTTSSDLGRDRDEELITVLTRTLSIGENSSHGRWQGEHL</sequence>
<evidence type="ECO:0000259" key="22">
    <source>
        <dbReference type="SMART" id="SM00918"/>
    </source>
</evidence>
<name>A0A8B8DK05_CRAVI</name>
<keyword evidence="2" id="KW-0813">Transport</keyword>
<evidence type="ECO:0000256" key="10">
    <source>
        <dbReference type="ARBA" id="ARBA00023180"/>
    </source>
</evidence>
<dbReference type="InterPro" id="IPR028082">
    <property type="entry name" value="Peripla_BP_I"/>
</dbReference>
<feature type="transmembrane region" description="Helical" evidence="19">
    <location>
        <begin position="594"/>
        <end position="615"/>
    </location>
</feature>
<evidence type="ECO:0000256" key="11">
    <source>
        <dbReference type="ARBA" id="ARBA00023257"/>
    </source>
</evidence>
<evidence type="ECO:0000256" key="14">
    <source>
        <dbReference type="ARBA" id="ARBA00034100"/>
    </source>
</evidence>
<dbReference type="PRINTS" id="PR00177">
    <property type="entry name" value="NMDARECEPTOR"/>
</dbReference>
<evidence type="ECO:0000256" key="6">
    <source>
        <dbReference type="ARBA" id="ARBA00023018"/>
    </source>
</evidence>
<dbReference type="InterPro" id="IPR001828">
    <property type="entry name" value="ANF_lig-bd_rcpt"/>
</dbReference>
<dbReference type="FunFam" id="3.40.190.10:FF:000024">
    <property type="entry name" value="Glutamate receptor, ionotropic, delta 1"/>
    <property type="match status" value="1"/>
</dbReference>
<keyword evidence="5 19" id="KW-1133">Transmembrane helix</keyword>
<evidence type="ECO:0000256" key="3">
    <source>
        <dbReference type="ARBA" id="ARBA00022475"/>
    </source>
</evidence>
<feature type="region of interest" description="Disordered" evidence="18">
    <location>
        <begin position="807"/>
        <end position="833"/>
    </location>
</feature>
<feature type="site" description="Crucial to convey clamshell closure to channel opening" evidence="16">
    <location>
        <position position="622"/>
    </location>
</feature>
<keyword evidence="10" id="KW-0325">Glycoprotein</keyword>
<dbReference type="InterPro" id="IPR019594">
    <property type="entry name" value="Glu/Gly-bd"/>
</dbReference>
<dbReference type="Gene3D" id="3.40.50.2300">
    <property type="match status" value="2"/>
</dbReference>
<reference evidence="24" key="1">
    <citation type="submission" date="2025-08" db="UniProtKB">
        <authorList>
            <consortium name="RefSeq"/>
        </authorList>
    </citation>
    <scope>IDENTIFICATION</scope>
    <source>
        <tissue evidence="24">Whole sample</tissue>
    </source>
</reference>
<dbReference type="KEGG" id="cvn:111127166"/>
<keyword evidence="11" id="KW-0628">Postsynaptic cell membrane</keyword>
<keyword evidence="23" id="KW-1185">Reference proteome</keyword>
<evidence type="ECO:0000259" key="21">
    <source>
        <dbReference type="SMART" id="SM00079"/>
    </source>
</evidence>
<comment type="subcellular location">
    <subcellularLocation>
        <location evidence="1">Cell membrane</location>
        <topology evidence="1">Multi-pass membrane protein</topology>
    </subcellularLocation>
    <subcellularLocation>
        <location evidence="14">Postsynaptic cell membrane</location>
    </subcellularLocation>
</comment>
<accession>A0A8B8DK05</accession>
<keyword evidence="12" id="KW-1071">Ligand-gated ion channel</keyword>
<evidence type="ECO:0000256" key="13">
    <source>
        <dbReference type="ARBA" id="ARBA00023303"/>
    </source>
</evidence>
<evidence type="ECO:0000256" key="8">
    <source>
        <dbReference type="ARBA" id="ARBA00023136"/>
    </source>
</evidence>
<feature type="disulfide bond" evidence="17">
    <location>
        <begin position="703"/>
        <end position="757"/>
    </location>
</feature>
<keyword evidence="7" id="KW-0406">Ion transport</keyword>
<protein>
    <submittedName>
        <fullName evidence="24">Glutamate receptor ionotropic, kainate 3-like isoform X1</fullName>
    </submittedName>
</protein>
<keyword evidence="20" id="KW-0732">Signal</keyword>
<evidence type="ECO:0000256" key="16">
    <source>
        <dbReference type="PIRSR" id="PIRSR601508-2"/>
    </source>
</evidence>
<keyword evidence="6" id="KW-0770">Synapse</keyword>
<dbReference type="PANTHER" id="PTHR18966">
    <property type="entry name" value="IONOTROPIC GLUTAMATE RECEPTOR"/>
    <property type="match status" value="1"/>
</dbReference>
<feature type="chain" id="PRO_5034016632" evidence="20">
    <location>
        <begin position="19"/>
        <end position="866"/>
    </location>
</feature>
<evidence type="ECO:0000256" key="15">
    <source>
        <dbReference type="PIRSR" id="PIRSR601508-1"/>
    </source>
</evidence>
<dbReference type="RefSeq" id="XP_022327934.1">
    <property type="nucleotide sequence ID" value="XM_022472226.1"/>
</dbReference>
<keyword evidence="9" id="KW-0675">Receptor</keyword>
<evidence type="ECO:0000256" key="18">
    <source>
        <dbReference type="SAM" id="MobiDB-lite"/>
    </source>
</evidence>
<dbReference type="SUPFAM" id="SSF53850">
    <property type="entry name" value="Periplasmic binding protein-like II"/>
    <property type="match status" value="1"/>
</dbReference>
<dbReference type="Pfam" id="PF10613">
    <property type="entry name" value="Lig_chan-Glu_bd"/>
    <property type="match status" value="1"/>
</dbReference>
<dbReference type="GO" id="GO:0045211">
    <property type="term" value="C:postsynaptic membrane"/>
    <property type="evidence" value="ECO:0007669"/>
    <property type="project" value="UniProtKB-SubCell"/>
</dbReference>
<feature type="signal peptide" evidence="20">
    <location>
        <begin position="1"/>
        <end position="18"/>
    </location>
</feature>
<dbReference type="OrthoDB" id="5984008at2759"/>
<organism evidence="23 24">
    <name type="scientific">Crassostrea virginica</name>
    <name type="common">Eastern oyster</name>
    <dbReference type="NCBI Taxonomy" id="6565"/>
    <lineage>
        <taxon>Eukaryota</taxon>
        <taxon>Metazoa</taxon>
        <taxon>Spiralia</taxon>
        <taxon>Lophotrochozoa</taxon>
        <taxon>Mollusca</taxon>
        <taxon>Bivalvia</taxon>
        <taxon>Autobranchia</taxon>
        <taxon>Pteriomorphia</taxon>
        <taxon>Ostreida</taxon>
        <taxon>Ostreoidea</taxon>
        <taxon>Ostreidae</taxon>
        <taxon>Crassostrea</taxon>
    </lineage>
</organism>
<evidence type="ECO:0000256" key="17">
    <source>
        <dbReference type="PIRSR" id="PIRSR601508-3"/>
    </source>
</evidence>
<evidence type="ECO:0000256" key="2">
    <source>
        <dbReference type="ARBA" id="ARBA00022448"/>
    </source>
</evidence>
<evidence type="ECO:0000313" key="24">
    <source>
        <dbReference type="RefSeq" id="XP_022327934.1"/>
    </source>
</evidence>
<dbReference type="GO" id="GO:0015276">
    <property type="term" value="F:ligand-gated monoatomic ion channel activity"/>
    <property type="evidence" value="ECO:0007669"/>
    <property type="project" value="InterPro"/>
</dbReference>
<dbReference type="SMART" id="SM00918">
    <property type="entry name" value="Lig_chan-Glu_bd"/>
    <property type="match status" value="1"/>
</dbReference>
<feature type="domain" description="Ionotropic glutamate receptor C-terminal" evidence="21">
    <location>
        <begin position="395"/>
        <end position="754"/>
    </location>
</feature>
<keyword evidence="17" id="KW-1015">Disulfide bond</keyword>
<feature type="transmembrane region" description="Helical" evidence="19">
    <location>
        <begin position="528"/>
        <end position="548"/>
    </location>
</feature>
<feature type="site" description="Interaction with the cone snail toxin Con-ikot-ikot" evidence="16">
    <location>
        <position position="737"/>
    </location>
</feature>
<evidence type="ECO:0000256" key="4">
    <source>
        <dbReference type="ARBA" id="ARBA00022692"/>
    </source>
</evidence>
<dbReference type="InterPro" id="IPR001508">
    <property type="entry name" value="Iono_Glu_rcpt_met"/>
</dbReference>
<keyword evidence="4 19" id="KW-0812">Transmembrane</keyword>
<evidence type="ECO:0000256" key="7">
    <source>
        <dbReference type="ARBA" id="ARBA00023065"/>
    </source>
</evidence>
<evidence type="ECO:0000256" key="20">
    <source>
        <dbReference type="SAM" id="SignalP"/>
    </source>
</evidence>
<feature type="domain" description="Ionotropic glutamate receptor L-glutamate and glycine-binding" evidence="22">
    <location>
        <begin position="405"/>
        <end position="474"/>
    </location>
</feature>
<feature type="binding site" evidence="15">
    <location>
        <position position="691"/>
    </location>
    <ligand>
        <name>L-glutamate</name>
        <dbReference type="ChEBI" id="CHEBI:29985"/>
    </ligand>
</feature>
<dbReference type="GO" id="GO:0038023">
    <property type="term" value="F:signaling receptor activity"/>
    <property type="evidence" value="ECO:0007669"/>
    <property type="project" value="InterPro"/>
</dbReference>
<dbReference type="SMART" id="SM00079">
    <property type="entry name" value="PBPe"/>
    <property type="match status" value="1"/>
</dbReference>
<gene>
    <name evidence="24" type="primary">LOC111127166</name>
</gene>
<evidence type="ECO:0000313" key="23">
    <source>
        <dbReference type="Proteomes" id="UP000694844"/>
    </source>
</evidence>
<dbReference type="InterPro" id="IPR015683">
    <property type="entry name" value="Ionotropic_Glu_rcpt"/>
</dbReference>
<dbReference type="InterPro" id="IPR001320">
    <property type="entry name" value="Iontro_rcpt_C"/>
</dbReference>
<feature type="transmembrane region" description="Helical" evidence="19">
    <location>
        <begin position="776"/>
        <end position="797"/>
    </location>
</feature>
<dbReference type="AlphaFoldDB" id="A0A8B8DK05"/>
<dbReference type="Gene3D" id="3.40.190.10">
    <property type="entry name" value="Periplasmic binding protein-like II"/>
    <property type="match status" value="2"/>
</dbReference>
<dbReference type="Gene3D" id="1.10.287.70">
    <property type="match status" value="1"/>
</dbReference>
<keyword evidence="3" id="KW-1003">Cell membrane</keyword>
<dbReference type="GeneID" id="111127166"/>
<dbReference type="Proteomes" id="UP000694844">
    <property type="component" value="Chromosome 3"/>
</dbReference>
<keyword evidence="13" id="KW-0407">Ion channel</keyword>
<evidence type="ECO:0000256" key="1">
    <source>
        <dbReference type="ARBA" id="ARBA00004651"/>
    </source>
</evidence>
<evidence type="ECO:0000256" key="5">
    <source>
        <dbReference type="ARBA" id="ARBA00022989"/>
    </source>
</evidence>
<dbReference type="SUPFAM" id="SSF53822">
    <property type="entry name" value="Periplasmic binding protein-like I"/>
    <property type="match status" value="1"/>
</dbReference>
<evidence type="ECO:0000256" key="12">
    <source>
        <dbReference type="ARBA" id="ARBA00023286"/>
    </source>
</evidence>
<proteinExistence type="predicted"/>
<feature type="binding site" evidence="15">
    <location>
        <position position="483"/>
    </location>
    <ligand>
        <name>L-glutamate</name>
        <dbReference type="ChEBI" id="CHEBI:29985"/>
    </ligand>
</feature>
<keyword evidence="8 19" id="KW-0472">Membrane</keyword>
<evidence type="ECO:0000256" key="19">
    <source>
        <dbReference type="SAM" id="Phobius"/>
    </source>
</evidence>
<evidence type="ECO:0000256" key="9">
    <source>
        <dbReference type="ARBA" id="ARBA00023170"/>
    </source>
</evidence>
<feature type="binding site" evidence="15">
    <location>
        <position position="490"/>
    </location>
    <ligand>
        <name>L-glutamate</name>
        <dbReference type="ChEBI" id="CHEBI:29985"/>
    </ligand>
</feature>
<dbReference type="FunFam" id="1.10.287.70:FF:000143">
    <property type="entry name" value="Probable glutamate receptor"/>
    <property type="match status" value="1"/>
</dbReference>
<dbReference type="Pfam" id="PF01094">
    <property type="entry name" value="ANF_receptor"/>
    <property type="match status" value="1"/>
</dbReference>